<gene>
    <name evidence="1" type="ORF">AWB72_04659</name>
</gene>
<dbReference type="AlphaFoldDB" id="A0A658R3L1"/>
<name>A0A658R3L1_9BURK</name>
<protein>
    <submittedName>
        <fullName evidence="1">Antitoxin</fullName>
    </submittedName>
</protein>
<evidence type="ECO:0000313" key="1">
    <source>
        <dbReference type="EMBL" id="SAL44159.1"/>
    </source>
</evidence>
<dbReference type="EMBL" id="FCNV02000012">
    <property type="protein sequence ID" value="SAL44159.1"/>
    <property type="molecule type" value="Genomic_DNA"/>
</dbReference>
<dbReference type="OrthoDB" id="428683at2"/>
<organism evidence="1 2">
    <name type="scientific">Caballeronia concitans</name>
    <dbReference type="NCBI Taxonomy" id="1777133"/>
    <lineage>
        <taxon>Bacteria</taxon>
        <taxon>Pseudomonadati</taxon>
        <taxon>Pseudomonadota</taxon>
        <taxon>Betaproteobacteria</taxon>
        <taxon>Burkholderiales</taxon>
        <taxon>Burkholderiaceae</taxon>
        <taxon>Caballeronia</taxon>
    </lineage>
</organism>
<accession>A0A658R3L1</accession>
<dbReference type="RefSeq" id="WP_087128744.1">
    <property type="nucleotide sequence ID" value="NZ_FCNV02000012.1"/>
</dbReference>
<sequence length="86" mass="9437">MAIRELQVRSDGWGCEESAALLRLARVLARAAETFEDFDLGFAWLNSPVAAFKGATSMSSRDKEFGVEFVMDVLGPVEHGVFPLCI</sequence>
<dbReference type="Proteomes" id="UP000198263">
    <property type="component" value="Unassembled WGS sequence"/>
</dbReference>
<proteinExistence type="predicted"/>
<keyword evidence="2" id="KW-1185">Reference proteome</keyword>
<reference evidence="1 2" key="1">
    <citation type="submission" date="2016-01" db="EMBL/GenBank/DDBJ databases">
        <authorList>
            <person name="Peeters C."/>
        </authorList>
    </citation>
    <scope>NUCLEOTIDE SEQUENCE [LARGE SCALE GENOMIC DNA]</scope>
    <source>
        <strain evidence="1">LMG 29315</strain>
    </source>
</reference>
<comment type="caution">
    <text evidence="1">The sequence shown here is derived from an EMBL/GenBank/DDBJ whole genome shotgun (WGS) entry which is preliminary data.</text>
</comment>
<evidence type="ECO:0000313" key="2">
    <source>
        <dbReference type="Proteomes" id="UP000198263"/>
    </source>
</evidence>